<dbReference type="GO" id="GO:0005121">
    <property type="term" value="F:Toll binding"/>
    <property type="evidence" value="ECO:0007669"/>
    <property type="project" value="TreeGrafter"/>
</dbReference>
<keyword evidence="3" id="KW-1185">Reference proteome</keyword>
<reference evidence="2" key="1">
    <citation type="submission" date="2021-12" db="EMBL/GenBank/DDBJ databases">
        <authorList>
            <person name="King R."/>
        </authorList>
    </citation>
    <scope>NUCLEOTIDE SEQUENCE</scope>
</reference>
<dbReference type="InterPro" id="IPR029034">
    <property type="entry name" value="Cystine-knot_cytokine"/>
</dbReference>
<name>A0A9P0BCN3_BRAAE</name>
<feature type="chain" id="PRO_5040365917" description="Spaetzle domain-containing protein" evidence="1">
    <location>
        <begin position="26"/>
        <end position="213"/>
    </location>
</feature>
<dbReference type="SUPFAM" id="SSF57501">
    <property type="entry name" value="Cystine-knot cytokines"/>
    <property type="match status" value="1"/>
</dbReference>
<accession>A0A9P0BCN3</accession>
<evidence type="ECO:0000313" key="2">
    <source>
        <dbReference type="EMBL" id="CAH0559141.1"/>
    </source>
</evidence>
<dbReference type="Gene3D" id="2.10.90.10">
    <property type="entry name" value="Cystine-knot cytokines"/>
    <property type="match status" value="1"/>
</dbReference>
<dbReference type="Proteomes" id="UP001154078">
    <property type="component" value="Chromosome 6"/>
</dbReference>
<gene>
    <name evidence="2" type="ORF">MELIAE_LOCUS9294</name>
</gene>
<dbReference type="InterPro" id="IPR052444">
    <property type="entry name" value="Spz/Toll_ligand-like"/>
</dbReference>
<evidence type="ECO:0000313" key="3">
    <source>
        <dbReference type="Proteomes" id="UP001154078"/>
    </source>
</evidence>
<dbReference type="OrthoDB" id="6381819at2759"/>
<dbReference type="AlphaFoldDB" id="A0A9P0BCN3"/>
<dbReference type="PANTHER" id="PTHR23199">
    <property type="entry name" value="NEUROTROPHIN 1-RELATED"/>
    <property type="match status" value="1"/>
</dbReference>
<evidence type="ECO:0008006" key="4">
    <source>
        <dbReference type="Google" id="ProtNLM"/>
    </source>
</evidence>
<evidence type="ECO:0000256" key="1">
    <source>
        <dbReference type="SAM" id="SignalP"/>
    </source>
</evidence>
<dbReference type="GO" id="GO:0008083">
    <property type="term" value="F:growth factor activity"/>
    <property type="evidence" value="ECO:0007669"/>
    <property type="project" value="TreeGrafter"/>
</dbReference>
<protein>
    <recommendedName>
        <fullName evidence="4">Spaetzle domain-containing protein</fullName>
    </recommendedName>
</protein>
<sequence length="213" mass="24786">MRIAHCIRALIAVLGLTAIFQSAHSSHHESRHRLRHYRYPEPYNSTVPLQMVPSDAINVTKYARDNLKLLREEFRVRDEVDCCPTVREMIEPEGGENQEGNYVELFKGELKQRFYELSCHPDILNKTCRFIDKKLHQQSKCVQKYSFTYALIKDPGGKHKNFPSFPLSGPDTKDSWRLDYIKVRSGCSCVITERNGPGYKKKRARNRARNNND</sequence>
<dbReference type="GO" id="GO:0005576">
    <property type="term" value="C:extracellular region"/>
    <property type="evidence" value="ECO:0007669"/>
    <property type="project" value="TreeGrafter"/>
</dbReference>
<organism evidence="2 3">
    <name type="scientific">Brassicogethes aeneus</name>
    <name type="common">Rape pollen beetle</name>
    <name type="synonym">Meligethes aeneus</name>
    <dbReference type="NCBI Taxonomy" id="1431903"/>
    <lineage>
        <taxon>Eukaryota</taxon>
        <taxon>Metazoa</taxon>
        <taxon>Ecdysozoa</taxon>
        <taxon>Arthropoda</taxon>
        <taxon>Hexapoda</taxon>
        <taxon>Insecta</taxon>
        <taxon>Pterygota</taxon>
        <taxon>Neoptera</taxon>
        <taxon>Endopterygota</taxon>
        <taxon>Coleoptera</taxon>
        <taxon>Polyphaga</taxon>
        <taxon>Cucujiformia</taxon>
        <taxon>Nitidulidae</taxon>
        <taxon>Meligethinae</taxon>
        <taxon>Brassicogethes</taxon>
    </lineage>
</organism>
<dbReference type="GO" id="GO:0045087">
    <property type="term" value="P:innate immune response"/>
    <property type="evidence" value="ECO:0007669"/>
    <property type="project" value="TreeGrafter"/>
</dbReference>
<dbReference type="GO" id="GO:0021556">
    <property type="term" value="P:central nervous system formation"/>
    <property type="evidence" value="ECO:0007669"/>
    <property type="project" value="TreeGrafter"/>
</dbReference>
<feature type="signal peptide" evidence="1">
    <location>
        <begin position="1"/>
        <end position="25"/>
    </location>
</feature>
<dbReference type="PANTHER" id="PTHR23199:SF12">
    <property type="entry name" value="NEUROTROPHIN 1-RELATED"/>
    <property type="match status" value="1"/>
</dbReference>
<proteinExistence type="predicted"/>
<dbReference type="PROSITE" id="PS50270">
    <property type="entry name" value="NGF_2"/>
    <property type="match status" value="1"/>
</dbReference>
<dbReference type="EMBL" id="OV121137">
    <property type="protein sequence ID" value="CAH0559141.1"/>
    <property type="molecule type" value="Genomic_DNA"/>
</dbReference>
<keyword evidence="1" id="KW-0732">Signal</keyword>